<evidence type="ECO:0000313" key="2">
    <source>
        <dbReference type="Proteomes" id="UP001055072"/>
    </source>
</evidence>
<sequence>MPPPPSNSQPPTTPKPRRVEQLQSMSQSTPSRTSASSTLLQPHTKETVDRVPVQDDMKEFTKNVSTAIWVEAVCDVNNYTINKWAEYFRKSGLFTRIQDDLKAFCGAKDELRRYKPFAAILEKILAFSIESKNELEGITGRPPIDDIVFIPHNDSVLRGSEEHGKLASDRKPDILVARKRDKDLAKAEEKRMEWSTAVMCMELKFVNGLTRQFGKELGRRADGATVTAETESVPEDIPEVRMIHIPFFPLYLNSSFDLPMSFWY</sequence>
<protein>
    <submittedName>
        <fullName evidence="1">Uncharacterized protein</fullName>
    </submittedName>
</protein>
<accession>A0ACB8TLT3</accession>
<proteinExistence type="predicted"/>
<dbReference type="EMBL" id="MU275089">
    <property type="protein sequence ID" value="KAI0082922.1"/>
    <property type="molecule type" value="Genomic_DNA"/>
</dbReference>
<evidence type="ECO:0000313" key="1">
    <source>
        <dbReference type="EMBL" id="KAI0082922.1"/>
    </source>
</evidence>
<organism evidence="1 2">
    <name type="scientific">Irpex rosettiformis</name>
    <dbReference type="NCBI Taxonomy" id="378272"/>
    <lineage>
        <taxon>Eukaryota</taxon>
        <taxon>Fungi</taxon>
        <taxon>Dikarya</taxon>
        <taxon>Basidiomycota</taxon>
        <taxon>Agaricomycotina</taxon>
        <taxon>Agaricomycetes</taxon>
        <taxon>Polyporales</taxon>
        <taxon>Irpicaceae</taxon>
        <taxon>Irpex</taxon>
    </lineage>
</organism>
<name>A0ACB8TLT3_9APHY</name>
<dbReference type="Proteomes" id="UP001055072">
    <property type="component" value="Unassembled WGS sequence"/>
</dbReference>
<comment type="caution">
    <text evidence="1">The sequence shown here is derived from an EMBL/GenBank/DDBJ whole genome shotgun (WGS) entry which is preliminary data.</text>
</comment>
<gene>
    <name evidence="1" type="ORF">BDY19DRAFT_999076</name>
</gene>
<keyword evidence="2" id="KW-1185">Reference proteome</keyword>
<reference evidence="1" key="1">
    <citation type="journal article" date="2021" name="Environ. Microbiol.">
        <title>Gene family expansions and transcriptome signatures uncover fungal adaptations to wood decay.</title>
        <authorList>
            <person name="Hage H."/>
            <person name="Miyauchi S."/>
            <person name="Viragh M."/>
            <person name="Drula E."/>
            <person name="Min B."/>
            <person name="Chaduli D."/>
            <person name="Navarro D."/>
            <person name="Favel A."/>
            <person name="Norest M."/>
            <person name="Lesage-Meessen L."/>
            <person name="Balint B."/>
            <person name="Merenyi Z."/>
            <person name="de Eugenio L."/>
            <person name="Morin E."/>
            <person name="Martinez A.T."/>
            <person name="Baldrian P."/>
            <person name="Stursova M."/>
            <person name="Martinez M.J."/>
            <person name="Novotny C."/>
            <person name="Magnuson J.K."/>
            <person name="Spatafora J.W."/>
            <person name="Maurice S."/>
            <person name="Pangilinan J."/>
            <person name="Andreopoulos W."/>
            <person name="LaButti K."/>
            <person name="Hundley H."/>
            <person name="Na H."/>
            <person name="Kuo A."/>
            <person name="Barry K."/>
            <person name="Lipzen A."/>
            <person name="Henrissat B."/>
            <person name="Riley R."/>
            <person name="Ahrendt S."/>
            <person name="Nagy L.G."/>
            <person name="Grigoriev I.V."/>
            <person name="Martin F."/>
            <person name="Rosso M.N."/>
        </authorList>
    </citation>
    <scope>NUCLEOTIDE SEQUENCE</scope>
    <source>
        <strain evidence="1">CBS 384.51</strain>
    </source>
</reference>